<reference evidence="16" key="1">
    <citation type="submission" date="2007-10" db="EMBL/GenBank/DDBJ databases">
        <title>Complete sequence of chromosome of Desulforudis audaxviator MP104C.</title>
        <authorList>
            <person name="Copeland A."/>
            <person name="Lucas S."/>
            <person name="Lapidus A."/>
            <person name="Barry K."/>
            <person name="Glavina del Rio T."/>
            <person name="Dalin E."/>
            <person name="Tice H."/>
            <person name="Bruce D."/>
            <person name="Pitluck S."/>
            <person name="Lowry S.R."/>
            <person name="Larimer F."/>
            <person name="Land M.L."/>
            <person name="Hauser L."/>
            <person name="Kyrpides N."/>
            <person name="Ivanova N.N."/>
            <person name="Richardson P."/>
        </authorList>
    </citation>
    <scope>NUCLEOTIDE SEQUENCE [LARGE SCALE GENOMIC DNA]</scope>
    <source>
        <strain evidence="16">MP104C</strain>
    </source>
</reference>
<evidence type="ECO:0000313" key="15">
    <source>
        <dbReference type="EMBL" id="ACA60129.1"/>
    </source>
</evidence>
<feature type="binding site" evidence="8 11">
    <location>
        <position position="197"/>
    </location>
    <ligand>
        <name>NAD(+)</name>
        <dbReference type="ChEBI" id="CHEBI:57540"/>
    </ligand>
</feature>
<dbReference type="EMBL" id="CP000860">
    <property type="protein sequence ID" value="ACA60129.1"/>
    <property type="molecule type" value="Genomic_DNA"/>
</dbReference>
<feature type="binding site" evidence="8 12">
    <location>
        <position position="426"/>
    </location>
    <ligand>
        <name>substrate</name>
    </ligand>
</feature>
<sequence>MMLSKSKGAFVLLKTIAAGEAARRGFIREFVVPDEIVLRVNEIIQVVRVEGDQALCAFTARFDGVELEPADLRVSKDEVRSAYREVDARFLETIRLARDRILAFHRRQLPRSWFDTGEGVWLGQLVRPLDRVGIYVPGGTASYPSSVLMNAIPAVVAGVKEIAMVTPPARGGGMHPYTLVAATEAGVEEIYKVGGAQAVAALAYGTPSIRRVDKITGPGNIYVTVAKQQVFGRVDIDMLAGPSEVLIIADAGADPVYVAADLLAQAEHDVLARAVLLTPSWELAGKVRDEVVRLLDGLERRELLTRALADGGLIVVTRDLDEAFGLANCFAPEHLELMVADPEHWLDRVKNAGAVFLGPYSPVAVGDYLAGPNHVLPTGGTARFFSGLGVDTFLKRINVIHCSRRSLEQLGPKVIELAGVEGLPAHALAVQVRLGERGE</sequence>
<dbReference type="HOGENOM" id="CLU_006732_3_0_9"/>
<name>B1I561_DESAP</name>
<evidence type="ECO:0000256" key="14">
    <source>
        <dbReference type="RuleBase" id="RU004175"/>
    </source>
</evidence>
<feature type="binding site" evidence="8 12">
    <location>
        <position position="265"/>
    </location>
    <ligand>
        <name>substrate</name>
    </ligand>
</feature>
<proteinExistence type="inferred from homology"/>
<dbReference type="EC" id="1.1.1.23" evidence="3 8"/>
<comment type="catalytic activity">
    <reaction evidence="7 8">
        <text>L-histidinol + 2 NAD(+) + H2O = L-histidine + 2 NADH + 3 H(+)</text>
        <dbReference type="Rhea" id="RHEA:20641"/>
        <dbReference type="ChEBI" id="CHEBI:15377"/>
        <dbReference type="ChEBI" id="CHEBI:15378"/>
        <dbReference type="ChEBI" id="CHEBI:57540"/>
        <dbReference type="ChEBI" id="CHEBI:57595"/>
        <dbReference type="ChEBI" id="CHEBI:57699"/>
        <dbReference type="ChEBI" id="CHEBI:57945"/>
        <dbReference type="EC" id="1.1.1.23"/>
    </reaction>
</comment>
<comment type="pathway">
    <text evidence="8">Amino-acid biosynthesis; L-histidine biosynthesis; L-histidine from 5-phospho-alpha-D-ribose 1-diphosphate: step 9/9.</text>
</comment>
<evidence type="ECO:0000256" key="6">
    <source>
        <dbReference type="ARBA" id="ARBA00023002"/>
    </source>
</evidence>
<dbReference type="PROSITE" id="PS00611">
    <property type="entry name" value="HISOL_DEHYDROGENASE"/>
    <property type="match status" value="1"/>
</dbReference>
<evidence type="ECO:0000256" key="3">
    <source>
        <dbReference type="ARBA" id="ARBA00012965"/>
    </source>
</evidence>
<dbReference type="OrthoDB" id="9805269at2"/>
<feature type="binding site" evidence="8 11">
    <location>
        <position position="135"/>
    </location>
    <ligand>
        <name>NAD(+)</name>
        <dbReference type="ChEBI" id="CHEBI:57540"/>
    </ligand>
</feature>
<comment type="similarity">
    <text evidence="2 8 9 14">Belongs to the histidinol dehydrogenase family.</text>
</comment>
<keyword evidence="5 8" id="KW-0862">Zinc</keyword>
<dbReference type="KEGG" id="dau:Daud_1627"/>
<feature type="binding site" evidence="8 11">
    <location>
        <position position="220"/>
    </location>
    <ligand>
        <name>NAD(+)</name>
        <dbReference type="ChEBI" id="CHEBI:57540"/>
    </ligand>
</feature>
<dbReference type="Pfam" id="PF00815">
    <property type="entry name" value="Histidinol_dh"/>
    <property type="match status" value="1"/>
</dbReference>
<feature type="binding site" evidence="8 12">
    <location>
        <position position="243"/>
    </location>
    <ligand>
        <name>substrate</name>
    </ligand>
</feature>
<keyword evidence="6 8" id="KW-0560">Oxidoreductase</keyword>
<evidence type="ECO:0000256" key="12">
    <source>
        <dbReference type="PIRSR" id="PIRSR000099-3"/>
    </source>
</evidence>
<keyword evidence="8" id="KW-0368">Histidine biosynthesis</keyword>
<dbReference type="UniPathway" id="UPA00031">
    <property type="reaction ID" value="UER00014"/>
</dbReference>
<evidence type="ECO:0000256" key="5">
    <source>
        <dbReference type="ARBA" id="ARBA00022833"/>
    </source>
</evidence>
<keyword evidence="4 8" id="KW-0479">Metal-binding</keyword>
<dbReference type="GO" id="GO:0051287">
    <property type="term" value="F:NAD binding"/>
    <property type="evidence" value="ECO:0007669"/>
    <property type="project" value="InterPro"/>
</dbReference>
<feature type="binding site" evidence="8 12">
    <location>
        <position position="268"/>
    </location>
    <ligand>
        <name>substrate</name>
    </ligand>
</feature>
<feature type="binding site" evidence="8 13">
    <location>
        <position position="426"/>
    </location>
    <ligand>
        <name>Zn(2+)</name>
        <dbReference type="ChEBI" id="CHEBI:29105"/>
    </ligand>
</feature>
<feature type="binding site" evidence="8 13">
    <location>
        <position position="367"/>
    </location>
    <ligand>
        <name>Zn(2+)</name>
        <dbReference type="ChEBI" id="CHEBI:29105"/>
    </ligand>
</feature>
<evidence type="ECO:0000256" key="8">
    <source>
        <dbReference type="HAMAP-Rule" id="MF_01024"/>
    </source>
</evidence>
<dbReference type="InterPro" id="IPR022695">
    <property type="entry name" value="Histidinol_DH_monofunct"/>
</dbReference>
<dbReference type="CDD" id="cd06572">
    <property type="entry name" value="Histidinol_dh"/>
    <property type="match status" value="1"/>
</dbReference>
<evidence type="ECO:0000256" key="4">
    <source>
        <dbReference type="ARBA" id="ARBA00022723"/>
    </source>
</evidence>
<dbReference type="STRING" id="477974.Daud_1627"/>
<evidence type="ECO:0000256" key="9">
    <source>
        <dbReference type="PIRNR" id="PIRNR000099"/>
    </source>
</evidence>
<feature type="active site" description="Proton acceptor" evidence="8 10">
    <location>
        <position position="333"/>
    </location>
</feature>
<dbReference type="Gene3D" id="1.20.5.1300">
    <property type="match status" value="1"/>
</dbReference>
<dbReference type="PANTHER" id="PTHR21256:SF2">
    <property type="entry name" value="HISTIDINE BIOSYNTHESIS TRIFUNCTIONAL PROTEIN"/>
    <property type="match status" value="1"/>
</dbReference>
<feature type="binding site" evidence="8 12">
    <location>
        <position position="421"/>
    </location>
    <ligand>
        <name>substrate</name>
    </ligand>
</feature>
<evidence type="ECO:0000256" key="2">
    <source>
        <dbReference type="ARBA" id="ARBA00010178"/>
    </source>
</evidence>
<dbReference type="Gene3D" id="3.40.50.1980">
    <property type="entry name" value="Nitrogenase molybdenum iron protein domain"/>
    <property type="match status" value="2"/>
</dbReference>
<dbReference type="PANTHER" id="PTHR21256">
    <property type="entry name" value="HISTIDINOL DEHYDROGENASE HDH"/>
    <property type="match status" value="1"/>
</dbReference>
<protein>
    <recommendedName>
        <fullName evidence="3 8">Histidinol dehydrogenase</fullName>
        <shortName evidence="8">HDH</shortName>
        <ecNumber evidence="3 8">1.1.1.23</ecNumber>
    </recommendedName>
</protein>
<keyword evidence="8" id="KW-0028">Amino-acid biosynthesis</keyword>
<dbReference type="NCBIfam" id="TIGR00069">
    <property type="entry name" value="hisD"/>
    <property type="match status" value="1"/>
</dbReference>
<dbReference type="RefSeq" id="WP_012302710.1">
    <property type="nucleotide sequence ID" value="NC_010424.1"/>
</dbReference>
<reference evidence="15 16" key="2">
    <citation type="journal article" date="2008" name="Science">
        <title>Environmental genomics reveals a single-species ecosystem deep within Earth.</title>
        <authorList>
            <person name="Chivian D."/>
            <person name="Brodie E.L."/>
            <person name="Alm E.J."/>
            <person name="Culley D.E."/>
            <person name="Dehal P.S."/>
            <person name="Desantis T.Z."/>
            <person name="Gihring T.M."/>
            <person name="Lapidus A."/>
            <person name="Lin L.H."/>
            <person name="Lowry S.R."/>
            <person name="Moser D.P."/>
            <person name="Richardson P.M."/>
            <person name="Southam G."/>
            <person name="Wanger G."/>
            <person name="Pratt L.M."/>
            <person name="Andersen G.L."/>
            <person name="Hazen T.C."/>
            <person name="Brockman F.J."/>
            <person name="Arkin A.P."/>
            <person name="Onstott T.C."/>
        </authorList>
    </citation>
    <scope>NUCLEOTIDE SEQUENCE [LARGE SCALE GENOMIC DNA]</scope>
    <source>
        <strain evidence="15 16">MP104C</strain>
    </source>
</reference>
<dbReference type="GO" id="GO:0000105">
    <property type="term" value="P:L-histidine biosynthetic process"/>
    <property type="evidence" value="ECO:0007669"/>
    <property type="project" value="UniProtKB-UniRule"/>
</dbReference>
<dbReference type="InterPro" id="IPR012131">
    <property type="entry name" value="Hstdl_DH"/>
</dbReference>
<evidence type="ECO:0000256" key="1">
    <source>
        <dbReference type="ARBA" id="ARBA00003850"/>
    </source>
</evidence>
<dbReference type="PIRSF" id="PIRSF000099">
    <property type="entry name" value="Histidinol_dh"/>
    <property type="match status" value="1"/>
</dbReference>
<feature type="binding site" evidence="8 12">
    <location>
        <position position="367"/>
    </location>
    <ligand>
        <name>substrate</name>
    </ligand>
</feature>
<dbReference type="FunFam" id="3.40.50.1980:FF:000026">
    <property type="entry name" value="Histidinol dehydrogenase"/>
    <property type="match status" value="1"/>
</dbReference>
<comment type="function">
    <text evidence="1 8">Catalyzes the sequential NAD-dependent oxidations of L-histidinol to L-histidinaldehyde and then to L-histidine.</text>
</comment>
<dbReference type="GO" id="GO:0005829">
    <property type="term" value="C:cytosol"/>
    <property type="evidence" value="ECO:0007669"/>
    <property type="project" value="TreeGrafter"/>
</dbReference>
<feature type="binding site" evidence="8 13">
    <location>
        <position position="268"/>
    </location>
    <ligand>
        <name>Zn(2+)</name>
        <dbReference type="ChEBI" id="CHEBI:29105"/>
    </ligand>
</feature>
<dbReference type="AlphaFoldDB" id="B1I561"/>
<dbReference type="PRINTS" id="PR00083">
    <property type="entry name" value="HOLDHDRGNASE"/>
</dbReference>
<gene>
    <name evidence="8" type="primary">hisD</name>
    <name evidence="15" type="ordered locus">Daud_1627</name>
</gene>
<evidence type="ECO:0000256" key="11">
    <source>
        <dbReference type="PIRSR" id="PIRSR000099-2"/>
    </source>
</evidence>
<evidence type="ECO:0000313" key="16">
    <source>
        <dbReference type="Proteomes" id="UP000008544"/>
    </source>
</evidence>
<dbReference type="InterPro" id="IPR016161">
    <property type="entry name" value="Ald_DH/histidinol_DH"/>
</dbReference>
<dbReference type="FunFam" id="3.40.50.1980:FF:000001">
    <property type="entry name" value="Histidinol dehydrogenase"/>
    <property type="match status" value="1"/>
</dbReference>
<dbReference type="Proteomes" id="UP000008544">
    <property type="component" value="Chromosome"/>
</dbReference>
<evidence type="ECO:0000256" key="10">
    <source>
        <dbReference type="PIRSR" id="PIRSR000099-1"/>
    </source>
</evidence>
<keyword evidence="16" id="KW-1185">Reference proteome</keyword>
<dbReference type="HAMAP" id="MF_01024">
    <property type="entry name" value="HisD"/>
    <property type="match status" value="1"/>
</dbReference>
<dbReference type="GO" id="GO:0004399">
    <property type="term" value="F:histidinol dehydrogenase activity"/>
    <property type="evidence" value="ECO:0007669"/>
    <property type="project" value="UniProtKB-UniRule"/>
</dbReference>
<evidence type="ECO:0000256" key="13">
    <source>
        <dbReference type="PIRSR" id="PIRSR000099-4"/>
    </source>
</evidence>
<dbReference type="eggNOG" id="COG0141">
    <property type="taxonomic scope" value="Bacteria"/>
</dbReference>
<keyword evidence="8 11" id="KW-0520">NAD</keyword>
<organism evidence="15 16">
    <name type="scientific">Desulforudis audaxviator (strain MP104C)</name>
    <dbReference type="NCBI Taxonomy" id="477974"/>
    <lineage>
        <taxon>Bacteria</taxon>
        <taxon>Bacillati</taxon>
        <taxon>Bacillota</taxon>
        <taxon>Clostridia</taxon>
        <taxon>Thermoanaerobacterales</taxon>
        <taxon>Candidatus Desulforudaceae</taxon>
        <taxon>Candidatus Desulforudis</taxon>
    </lineage>
</organism>
<evidence type="ECO:0000256" key="7">
    <source>
        <dbReference type="ARBA" id="ARBA00049489"/>
    </source>
</evidence>
<feature type="binding site" evidence="8 13">
    <location>
        <position position="265"/>
    </location>
    <ligand>
        <name>Zn(2+)</name>
        <dbReference type="ChEBI" id="CHEBI:29105"/>
    </ligand>
</feature>
<accession>B1I561</accession>
<comment type="cofactor">
    <cofactor evidence="8 13">
        <name>Zn(2+)</name>
        <dbReference type="ChEBI" id="CHEBI:29105"/>
    </cofactor>
    <text evidence="8 13">Binds 1 zinc ion per subunit.</text>
</comment>
<dbReference type="InterPro" id="IPR001692">
    <property type="entry name" value="Histidinol_DH_CS"/>
</dbReference>
<dbReference type="SUPFAM" id="SSF53720">
    <property type="entry name" value="ALDH-like"/>
    <property type="match status" value="1"/>
</dbReference>
<dbReference type="GO" id="GO:0008270">
    <property type="term" value="F:zinc ion binding"/>
    <property type="evidence" value="ECO:0007669"/>
    <property type="project" value="UniProtKB-UniRule"/>
</dbReference>
<feature type="binding site" evidence="8 12">
    <location>
        <position position="334"/>
    </location>
    <ligand>
        <name>substrate</name>
    </ligand>
</feature>
<feature type="active site" description="Proton acceptor" evidence="8 10">
    <location>
        <position position="334"/>
    </location>
</feature>